<accession>A0A0D2D2E4</accession>
<feature type="region of interest" description="Disordered" evidence="2">
    <location>
        <begin position="1"/>
        <end position="21"/>
    </location>
</feature>
<dbReference type="AlphaFoldDB" id="A0A0D2D2E4"/>
<dbReference type="VEuPathDB" id="FungiDB:PV06_11351"/>
<keyword evidence="5" id="KW-1185">Reference proteome</keyword>
<dbReference type="PANTHER" id="PTHR16515">
    <property type="entry name" value="PR DOMAIN ZINC FINGER PROTEIN"/>
    <property type="match status" value="1"/>
</dbReference>
<dbReference type="HOGENOM" id="CLU_1034515_0_0_1"/>
<evidence type="ECO:0000256" key="2">
    <source>
        <dbReference type="SAM" id="MobiDB-lite"/>
    </source>
</evidence>
<keyword evidence="1" id="KW-0863">Zinc-finger</keyword>
<feature type="compositionally biased region" description="Polar residues" evidence="2">
    <location>
        <begin position="59"/>
        <end position="74"/>
    </location>
</feature>
<keyword evidence="1" id="KW-0479">Metal-binding</keyword>
<name>A0A0D2D2E4_9EURO</name>
<dbReference type="GeneID" id="27363425"/>
<feature type="domain" description="C2H2-type" evidence="3">
    <location>
        <begin position="225"/>
        <end position="252"/>
    </location>
</feature>
<dbReference type="OrthoDB" id="6077919at2759"/>
<reference evidence="4 5" key="1">
    <citation type="submission" date="2015-01" db="EMBL/GenBank/DDBJ databases">
        <title>The Genome Sequence of Exophiala oligosperma CBS72588.</title>
        <authorList>
            <consortium name="The Broad Institute Genomics Platform"/>
            <person name="Cuomo C."/>
            <person name="de Hoog S."/>
            <person name="Gorbushina A."/>
            <person name="Stielow B."/>
            <person name="Teixiera M."/>
            <person name="Abouelleil A."/>
            <person name="Chapman S.B."/>
            <person name="Priest M."/>
            <person name="Young S.K."/>
            <person name="Wortman J."/>
            <person name="Nusbaum C."/>
            <person name="Birren B."/>
        </authorList>
    </citation>
    <scope>NUCLEOTIDE SEQUENCE [LARGE SCALE GENOMIC DNA]</scope>
    <source>
        <strain evidence="4 5">CBS 72588</strain>
    </source>
</reference>
<sequence>MSSRPDPIHYARRPLHSSLSVPALLPATSARDLPPSKRPSLPSFSSLMDTVAKQAEKGGSQSLNYDSGQTSGASTDRLYETGNPAIVNPLTPDYGNSATNMPSSAALARGKYLSAPTSVGPDLYVHWQSMGPPVNGARLWRRSPDVAEQTPPVWCQASPYSESSTESSACIRLTQQRLLFMKWPRPLPRVVAWHPVGASMVPTWRHHHSDRSTHVESSRRTEDRYLCPTCSKLFSRPSGLKIHMHSHTGEKPYRKCTHDRGLRFGSLRA</sequence>
<protein>
    <recommendedName>
        <fullName evidence="3">C2H2-type domain-containing protein</fullName>
    </recommendedName>
</protein>
<organism evidence="4 5">
    <name type="scientific">Exophiala oligosperma</name>
    <dbReference type="NCBI Taxonomy" id="215243"/>
    <lineage>
        <taxon>Eukaryota</taxon>
        <taxon>Fungi</taxon>
        <taxon>Dikarya</taxon>
        <taxon>Ascomycota</taxon>
        <taxon>Pezizomycotina</taxon>
        <taxon>Eurotiomycetes</taxon>
        <taxon>Chaetothyriomycetidae</taxon>
        <taxon>Chaetothyriales</taxon>
        <taxon>Herpotrichiellaceae</taxon>
        <taxon>Exophiala</taxon>
    </lineage>
</organism>
<dbReference type="RefSeq" id="XP_016256626.1">
    <property type="nucleotide sequence ID" value="XM_016413004.1"/>
</dbReference>
<dbReference type="InterPro" id="IPR036236">
    <property type="entry name" value="Znf_C2H2_sf"/>
</dbReference>
<dbReference type="EMBL" id="KN847359">
    <property type="protein sequence ID" value="KIW36410.1"/>
    <property type="molecule type" value="Genomic_DNA"/>
</dbReference>
<dbReference type="STRING" id="215243.A0A0D2D2E4"/>
<dbReference type="InterPro" id="IPR013087">
    <property type="entry name" value="Znf_C2H2_type"/>
</dbReference>
<evidence type="ECO:0000256" key="1">
    <source>
        <dbReference type="PROSITE-ProRule" id="PRU00042"/>
    </source>
</evidence>
<dbReference type="GO" id="GO:0005634">
    <property type="term" value="C:nucleus"/>
    <property type="evidence" value="ECO:0007669"/>
    <property type="project" value="TreeGrafter"/>
</dbReference>
<dbReference type="Gene3D" id="3.30.160.60">
    <property type="entry name" value="Classic Zinc Finger"/>
    <property type="match status" value="1"/>
</dbReference>
<dbReference type="PROSITE" id="PS50157">
    <property type="entry name" value="ZINC_FINGER_C2H2_2"/>
    <property type="match status" value="1"/>
</dbReference>
<evidence type="ECO:0000313" key="5">
    <source>
        <dbReference type="Proteomes" id="UP000053342"/>
    </source>
</evidence>
<dbReference type="GO" id="GO:0010468">
    <property type="term" value="P:regulation of gene expression"/>
    <property type="evidence" value="ECO:0007669"/>
    <property type="project" value="TreeGrafter"/>
</dbReference>
<evidence type="ECO:0000259" key="3">
    <source>
        <dbReference type="PROSITE" id="PS50157"/>
    </source>
</evidence>
<dbReference type="InterPro" id="IPR050331">
    <property type="entry name" value="Zinc_finger"/>
</dbReference>
<evidence type="ECO:0000313" key="4">
    <source>
        <dbReference type="EMBL" id="KIW36410.1"/>
    </source>
</evidence>
<dbReference type="Proteomes" id="UP000053342">
    <property type="component" value="Unassembled WGS sequence"/>
</dbReference>
<gene>
    <name evidence="4" type="ORF">PV06_11351</name>
</gene>
<dbReference type="PROSITE" id="PS00028">
    <property type="entry name" value="ZINC_FINGER_C2H2_1"/>
    <property type="match status" value="1"/>
</dbReference>
<dbReference type="PANTHER" id="PTHR16515:SF21">
    <property type="entry name" value="PR DOMAIN ZINC FINGER PROTEIN 13"/>
    <property type="match status" value="1"/>
</dbReference>
<proteinExistence type="predicted"/>
<dbReference type="GO" id="GO:0008270">
    <property type="term" value="F:zinc ion binding"/>
    <property type="evidence" value="ECO:0007669"/>
    <property type="project" value="UniProtKB-KW"/>
</dbReference>
<dbReference type="SUPFAM" id="SSF57667">
    <property type="entry name" value="beta-beta-alpha zinc fingers"/>
    <property type="match status" value="1"/>
</dbReference>
<keyword evidence="1" id="KW-0862">Zinc</keyword>
<feature type="region of interest" description="Disordered" evidence="2">
    <location>
        <begin position="51"/>
        <end position="75"/>
    </location>
</feature>